<reference evidence="1" key="2">
    <citation type="journal article" date="2024" name="Plant">
        <title>Genomic evolution and insights into agronomic trait innovations of Sesamum species.</title>
        <authorList>
            <person name="Miao H."/>
            <person name="Wang L."/>
            <person name="Qu L."/>
            <person name="Liu H."/>
            <person name="Sun Y."/>
            <person name="Le M."/>
            <person name="Wang Q."/>
            <person name="Wei S."/>
            <person name="Zheng Y."/>
            <person name="Lin W."/>
            <person name="Duan Y."/>
            <person name="Cao H."/>
            <person name="Xiong S."/>
            <person name="Wang X."/>
            <person name="Wei L."/>
            <person name="Li C."/>
            <person name="Ma Q."/>
            <person name="Ju M."/>
            <person name="Zhao R."/>
            <person name="Li G."/>
            <person name="Mu C."/>
            <person name="Tian Q."/>
            <person name="Mei H."/>
            <person name="Zhang T."/>
            <person name="Gao T."/>
            <person name="Zhang H."/>
        </authorList>
    </citation>
    <scope>NUCLEOTIDE SEQUENCE</scope>
    <source>
        <strain evidence="1">KEN1</strain>
    </source>
</reference>
<feature type="non-terminal residue" evidence="1">
    <location>
        <position position="50"/>
    </location>
</feature>
<comment type="caution">
    <text evidence="1">The sequence shown here is derived from an EMBL/GenBank/DDBJ whole genome shotgun (WGS) entry which is preliminary data.</text>
</comment>
<proteinExistence type="predicted"/>
<accession>A0AAW2X473</accession>
<sequence length="50" mass="5626">MQRAKIKAVVFDIVEDKPPGPDGFSSRFYKAAWPVIGHEITQAVQDFFTS</sequence>
<evidence type="ECO:0000313" key="1">
    <source>
        <dbReference type="EMBL" id="KAL0448719.1"/>
    </source>
</evidence>
<name>A0AAW2X473_9LAMI</name>
<gene>
    <name evidence="1" type="ORF">Slati_1428300</name>
</gene>
<organism evidence="1">
    <name type="scientific">Sesamum latifolium</name>
    <dbReference type="NCBI Taxonomy" id="2727402"/>
    <lineage>
        <taxon>Eukaryota</taxon>
        <taxon>Viridiplantae</taxon>
        <taxon>Streptophyta</taxon>
        <taxon>Embryophyta</taxon>
        <taxon>Tracheophyta</taxon>
        <taxon>Spermatophyta</taxon>
        <taxon>Magnoliopsida</taxon>
        <taxon>eudicotyledons</taxon>
        <taxon>Gunneridae</taxon>
        <taxon>Pentapetalae</taxon>
        <taxon>asterids</taxon>
        <taxon>lamiids</taxon>
        <taxon>Lamiales</taxon>
        <taxon>Pedaliaceae</taxon>
        <taxon>Sesamum</taxon>
    </lineage>
</organism>
<dbReference type="EMBL" id="JACGWN010000005">
    <property type="protein sequence ID" value="KAL0448719.1"/>
    <property type="molecule type" value="Genomic_DNA"/>
</dbReference>
<dbReference type="AlphaFoldDB" id="A0AAW2X473"/>
<protein>
    <submittedName>
        <fullName evidence="1">Uncharacterized protein</fullName>
    </submittedName>
</protein>
<reference evidence="1" key="1">
    <citation type="submission" date="2020-06" db="EMBL/GenBank/DDBJ databases">
        <authorList>
            <person name="Li T."/>
            <person name="Hu X."/>
            <person name="Zhang T."/>
            <person name="Song X."/>
            <person name="Zhang H."/>
            <person name="Dai N."/>
            <person name="Sheng W."/>
            <person name="Hou X."/>
            <person name="Wei L."/>
        </authorList>
    </citation>
    <scope>NUCLEOTIDE SEQUENCE</scope>
    <source>
        <strain evidence="1">KEN1</strain>
        <tissue evidence="1">Leaf</tissue>
    </source>
</reference>